<evidence type="ECO:0000256" key="13">
    <source>
        <dbReference type="ARBA" id="ARBA00082552"/>
    </source>
</evidence>
<dbReference type="CDD" id="cd15383">
    <property type="entry name" value="7tmA_GnRHR_vertebrate"/>
    <property type="match status" value="1"/>
</dbReference>
<dbReference type="GO" id="GO:0016500">
    <property type="term" value="F:protein-hormone receptor activity"/>
    <property type="evidence" value="ECO:0007669"/>
    <property type="project" value="InterPro"/>
</dbReference>
<keyword evidence="9" id="KW-1015">Disulfide bond</keyword>
<feature type="transmembrane region" description="Helical" evidence="14">
    <location>
        <begin position="41"/>
        <end position="62"/>
    </location>
</feature>
<evidence type="ECO:0000313" key="17">
    <source>
        <dbReference type="Proteomes" id="UP000694403"/>
    </source>
</evidence>
<comment type="subcellular location">
    <subcellularLocation>
        <location evidence="1">Cell membrane</location>
        <topology evidence="1">Multi-pass membrane protein</topology>
    </subcellularLocation>
</comment>
<evidence type="ECO:0000256" key="14">
    <source>
        <dbReference type="SAM" id="Phobius"/>
    </source>
</evidence>
<keyword evidence="3" id="KW-1003">Cell membrane</keyword>
<dbReference type="Gene3D" id="1.20.1070.10">
    <property type="entry name" value="Rhodopsin 7-helix transmembrane proteins"/>
    <property type="match status" value="1"/>
</dbReference>
<dbReference type="GO" id="GO:0005886">
    <property type="term" value="C:plasma membrane"/>
    <property type="evidence" value="ECO:0007669"/>
    <property type="project" value="UniProtKB-SubCell"/>
</dbReference>
<dbReference type="PRINTS" id="PR00529">
    <property type="entry name" value="GNADOTRPHINR"/>
</dbReference>
<evidence type="ECO:0000256" key="6">
    <source>
        <dbReference type="ARBA" id="ARBA00022989"/>
    </source>
</evidence>
<evidence type="ECO:0000256" key="11">
    <source>
        <dbReference type="ARBA" id="ARBA00023180"/>
    </source>
</evidence>
<keyword evidence="7" id="KW-0297">G-protein coupled receptor</keyword>
<keyword evidence="8 14" id="KW-0472">Membrane</keyword>
<dbReference type="GO" id="GO:0042277">
    <property type="term" value="F:peptide binding"/>
    <property type="evidence" value="ECO:0007669"/>
    <property type="project" value="TreeGrafter"/>
</dbReference>
<proteinExistence type="predicted"/>
<evidence type="ECO:0000256" key="5">
    <source>
        <dbReference type="ARBA" id="ARBA00022692"/>
    </source>
</evidence>
<accession>A0A8C3T0B8</accession>
<keyword evidence="4" id="KW-0597">Phosphoprotein</keyword>
<dbReference type="InterPro" id="IPR000276">
    <property type="entry name" value="GPCR_Rhodpsn"/>
</dbReference>
<evidence type="ECO:0000256" key="4">
    <source>
        <dbReference type="ARBA" id="ARBA00022553"/>
    </source>
</evidence>
<evidence type="ECO:0000256" key="3">
    <source>
        <dbReference type="ARBA" id="ARBA00022475"/>
    </source>
</evidence>
<evidence type="ECO:0000256" key="7">
    <source>
        <dbReference type="ARBA" id="ARBA00023040"/>
    </source>
</evidence>
<evidence type="ECO:0000256" key="2">
    <source>
        <dbReference type="ARBA" id="ARBA00016040"/>
    </source>
</evidence>
<evidence type="ECO:0000256" key="10">
    <source>
        <dbReference type="ARBA" id="ARBA00023170"/>
    </source>
</evidence>
<feature type="transmembrane region" description="Helical" evidence="14">
    <location>
        <begin position="154"/>
        <end position="177"/>
    </location>
</feature>
<evidence type="ECO:0000313" key="16">
    <source>
        <dbReference type="Ensembl" id="ENSCSRP00000021355.1"/>
    </source>
</evidence>
<keyword evidence="5 14" id="KW-0812">Transmembrane</keyword>
<feature type="transmembrane region" description="Helical" evidence="14">
    <location>
        <begin position="297"/>
        <end position="317"/>
    </location>
</feature>
<name>A0A8C3T0B8_CHESE</name>
<feature type="transmembrane region" description="Helical" evidence="14">
    <location>
        <begin position="74"/>
        <end position="93"/>
    </location>
</feature>
<dbReference type="PANTHER" id="PTHR24241">
    <property type="entry name" value="NEUROPEPTIDE RECEPTOR-RELATED G-PROTEIN COUPLED RECEPTOR"/>
    <property type="match status" value="1"/>
</dbReference>
<evidence type="ECO:0000256" key="12">
    <source>
        <dbReference type="ARBA" id="ARBA00023224"/>
    </source>
</evidence>
<dbReference type="Proteomes" id="UP000694403">
    <property type="component" value="Unplaced"/>
</dbReference>
<dbReference type="PANTHER" id="PTHR24241:SF22">
    <property type="entry name" value="GONADOTROPIN-RELEASING HORMONE RECEPTOR"/>
    <property type="match status" value="1"/>
</dbReference>
<feature type="transmembrane region" description="Helical" evidence="14">
    <location>
        <begin position="259"/>
        <end position="281"/>
    </location>
</feature>
<keyword evidence="17" id="KW-1185">Reference proteome</keyword>
<dbReference type="GO" id="GO:0004930">
    <property type="term" value="F:G protein-coupled receptor activity"/>
    <property type="evidence" value="ECO:0007669"/>
    <property type="project" value="UniProtKB-KW"/>
</dbReference>
<evidence type="ECO:0000256" key="8">
    <source>
        <dbReference type="ARBA" id="ARBA00023136"/>
    </source>
</evidence>
<feature type="domain" description="G-protein coupled receptors family 1 profile" evidence="15">
    <location>
        <begin position="54"/>
        <end position="314"/>
    </location>
</feature>
<keyword evidence="11" id="KW-0325">Glycoprotein</keyword>
<keyword evidence="12" id="KW-0807">Transducer</keyword>
<keyword evidence="10" id="KW-0675">Receptor</keyword>
<dbReference type="FunFam" id="1.20.1070.10:FF:000199">
    <property type="entry name" value="Gonadotropin-releasing hormone II receptor"/>
    <property type="match status" value="1"/>
</dbReference>
<dbReference type="Ensembl" id="ENSCSRT00000022300.1">
    <property type="protein sequence ID" value="ENSCSRP00000021355.1"/>
    <property type="gene ID" value="ENSCSRG00000015969.1"/>
</dbReference>
<dbReference type="InterPro" id="IPR001658">
    <property type="entry name" value="GphnRH_fam_rcpt"/>
</dbReference>
<dbReference type="GO" id="GO:0032870">
    <property type="term" value="P:cellular response to hormone stimulus"/>
    <property type="evidence" value="ECO:0007669"/>
    <property type="project" value="TreeGrafter"/>
</dbReference>
<dbReference type="SUPFAM" id="SSF81321">
    <property type="entry name" value="Family A G protein-coupled receptor-like"/>
    <property type="match status" value="1"/>
</dbReference>
<sequence>LSVPVGYLSPEEPSLLGLTSTSHEGEIFLLPTFSTAAKVRVAITFVLFLSSACFNIAVLWTVTQKYRKRPHVRILIVNLAAADLLVTFVVMPLDAAWNITVQWYAGDLACRALMFLKLVAMYASAFITVVISLDRQAAILHPLSMGDAKKKNKAMLCVAWALSVLLALPQMFVFHAVSRSQPIYFIQCATVGSFQAHWQETLYNMFTFSCLFLLPLLIMVMCYSRILLEISGKMKREVHLRRSYNNIPRARMRTLKMSIVIVLTFILCWTPYYLLGLWYWFSPEMLSRKKVPPSLSHILFLFGLFNACLDPLIYGLFTMHFRREIRHVCRCTHRRKEQGSTWWPLLDLLSLCPSVSRYSKLRQAARTPAGMGGGGHRERAAVGLGSLERSPLKVC</sequence>
<dbReference type="PROSITE" id="PS50262">
    <property type="entry name" value="G_PROTEIN_RECEP_F1_2"/>
    <property type="match status" value="1"/>
</dbReference>
<dbReference type="PRINTS" id="PR00237">
    <property type="entry name" value="GPCRRHODOPSN"/>
</dbReference>
<reference evidence="16" key="2">
    <citation type="submission" date="2025-09" db="UniProtKB">
        <authorList>
            <consortium name="Ensembl"/>
        </authorList>
    </citation>
    <scope>IDENTIFICATION</scope>
</reference>
<protein>
    <recommendedName>
        <fullName evidence="2">Gonadotropin-releasing hormone receptor</fullName>
    </recommendedName>
    <alternativeName>
        <fullName evidence="13">Type II GnRH receptor</fullName>
    </alternativeName>
</protein>
<evidence type="ECO:0000256" key="9">
    <source>
        <dbReference type="ARBA" id="ARBA00023157"/>
    </source>
</evidence>
<dbReference type="AlphaFoldDB" id="A0A8C3T0B8"/>
<dbReference type="InterPro" id="IPR017452">
    <property type="entry name" value="GPCR_Rhodpsn_7TM"/>
</dbReference>
<evidence type="ECO:0000256" key="1">
    <source>
        <dbReference type="ARBA" id="ARBA00004651"/>
    </source>
</evidence>
<reference evidence="16" key="1">
    <citation type="submission" date="2025-08" db="UniProtKB">
        <authorList>
            <consortium name="Ensembl"/>
        </authorList>
    </citation>
    <scope>IDENTIFICATION</scope>
</reference>
<dbReference type="Pfam" id="PF00001">
    <property type="entry name" value="7tm_1"/>
    <property type="match status" value="1"/>
</dbReference>
<organism evidence="16 17">
    <name type="scientific">Chelydra serpentina</name>
    <name type="common">Snapping turtle</name>
    <name type="synonym">Testudo serpentina</name>
    <dbReference type="NCBI Taxonomy" id="8475"/>
    <lineage>
        <taxon>Eukaryota</taxon>
        <taxon>Metazoa</taxon>
        <taxon>Chordata</taxon>
        <taxon>Craniata</taxon>
        <taxon>Vertebrata</taxon>
        <taxon>Euteleostomi</taxon>
        <taxon>Archelosauria</taxon>
        <taxon>Testudinata</taxon>
        <taxon>Testudines</taxon>
        <taxon>Cryptodira</taxon>
        <taxon>Durocryptodira</taxon>
        <taxon>Americhelydia</taxon>
        <taxon>Chelydroidea</taxon>
        <taxon>Chelydridae</taxon>
        <taxon>Chelydra</taxon>
    </lineage>
</organism>
<feature type="transmembrane region" description="Helical" evidence="14">
    <location>
        <begin position="206"/>
        <end position="228"/>
    </location>
</feature>
<feature type="transmembrane region" description="Helical" evidence="14">
    <location>
        <begin position="113"/>
        <end position="133"/>
    </location>
</feature>
<keyword evidence="6 14" id="KW-1133">Transmembrane helix</keyword>
<evidence type="ECO:0000259" key="15">
    <source>
        <dbReference type="PROSITE" id="PS50262"/>
    </source>
</evidence>